<comment type="caution">
    <text evidence="2">The sequence shown here is derived from an EMBL/GenBank/DDBJ whole genome shotgun (WGS) entry which is preliminary data.</text>
</comment>
<dbReference type="Proteomes" id="UP001069090">
    <property type="component" value="Unassembled WGS sequence"/>
</dbReference>
<dbReference type="EMBL" id="JAPTGG010000035">
    <property type="protein sequence ID" value="MCZ0867260.1"/>
    <property type="molecule type" value="Genomic_DNA"/>
</dbReference>
<dbReference type="RefSeq" id="WP_268905496.1">
    <property type="nucleotide sequence ID" value="NZ_JAPTGG010000035.1"/>
</dbReference>
<dbReference type="AlphaFoldDB" id="A0A9J6RS51"/>
<evidence type="ECO:0000313" key="3">
    <source>
        <dbReference type="Proteomes" id="UP001069090"/>
    </source>
</evidence>
<gene>
    <name evidence="2" type="ORF">O0V09_18845</name>
</gene>
<proteinExistence type="predicted"/>
<feature type="compositionally biased region" description="Basic and acidic residues" evidence="1">
    <location>
        <begin position="80"/>
        <end position="89"/>
    </location>
</feature>
<keyword evidence="3" id="KW-1185">Reference proteome</keyword>
<protein>
    <submittedName>
        <fullName evidence="2">Uncharacterized protein</fullName>
    </submittedName>
</protein>
<accession>A0A9J6RS51</accession>
<sequence length="96" mass="11360">MSNKFKIGQHVKYMPPYRTVGELLEAAEHDGLEPRKLYVVSAINHDDLVFESGAKVHYTSFKNGELEYKQGKQDNTWQEQKQRLNERHENFHRKNT</sequence>
<name>A0A9J6RS51_9GAMM</name>
<organism evidence="2 3">
    <name type="scientific">Dasania phycosphaerae</name>
    <dbReference type="NCBI Taxonomy" id="2950436"/>
    <lineage>
        <taxon>Bacteria</taxon>
        <taxon>Pseudomonadati</taxon>
        <taxon>Pseudomonadota</taxon>
        <taxon>Gammaproteobacteria</taxon>
        <taxon>Cellvibrionales</taxon>
        <taxon>Spongiibacteraceae</taxon>
        <taxon>Dasania</taxon>
    </lineage>
</organism>
<evidence type="ECO:0000256" key="1">
    <source>
        <dbReference type="SAM" id="MobiDB-lite"/>
    </source>
</evidence>
<reference evidence="2 3" key="1">
    <citation type="submission" date="2022-12" db="EMBL/GenBank/DDBJ databases">
        <title>Dasania phycosphaerae sp. nov., isolated from particulate material of the south coast of Korea.</title>
        <authorList>
            <person name="Jiang Y."/>
        </authorList>
    </citation>
    <scope>NUCLEOTIDE SEQUENCE [LARGE SCALE GENOMIC DNA]</scope>
    <source>
        <strain evidence="2 3">GY-19</strain>
    </source>
</reference>
<feature type="region of interest" description="Disordered" evidence="1">
    <location>
        <begin position="70"/>
        <end position="96"/>
    </location>
</feature>
<evidence type="ECO:0000313" key="2">
    <source>
        <dbReference type="EMBL" id="MCZ0867260.1"/>
    </source>
</evidence>